<accession>A0ABX5X5I8</accession>
<gene>
    <name evidence="1" type="ORF">FM037_08070</name>
</gene>
<name>A0ABX5X5I8_9GAMM</name>
<sequence length="577" mass="66225">MDNGTLREPDIVMNPSRLGAMHQSRLSFVRSLVRRMARQKWTISQSEWALDGQGFGHVIYRIDTLENHYHLLIFSDEIANDERNDRVIAQKWDITFALVHGDVDSGLFSRLKDNVPLQEAGRNCSQVLVLARANKSMRVFEHLVDSLSSGMQPQRDILASVGYILRTTAVYGNGKFGIADFEVLKQNLDFEPSFSAQMCAVYVLRQFSLDWVHYLAKQRGGDQAVELIKPLQRYLGVGNATGLGMVPYLINHPKIMDRWLSQREHAIAATSCQPLTQAKSTSLVKLLRRAVIHLQQVITIDTNQQEKNRLSVQELDTLISRLTQELYHQWQTLIQDTQTYSYESQEIVITCMLELYPDLVDKYELTMNADEALCLRPGLLIEEILQILQHRYLWALNIDFSLAKSSHWFWYRSKDKEEPRMGVRGVEPGDEQEMSLDIARQVSRLHQALINKPVSMPVSEFLLEQPQYRSITRRVWAMTQCPLGDIQVNLLDKQTLPMDLLRCKLAMFGATKFDPRSSRWVRVTLFQGAPMSDELHTDEWLFPVFPQEGLLQNQLQNQLPQNNAIPGSSLTTNPDEA</sequence>
<evidence type="ECO:0000313" key="1">
    <source>
        <dbReference type="EMBL" id="QDO86605.1"/>
    </source>
</evidence>
<protein>
    <submittedName>
        <fullName evidence="1">Uncharacterized protein</fullName>
    </submittedName>
</protein>
<evidence type="ECO:0000313" key="2">
    <source>
        <dbReference type="Proteomes" id="UP000315947"/>
    </source>
</evidence>
<reference evidence="1 2" key="1">
    <citation type="submission" date="2019-07" db="EMBL/GenBank/DDBJ databases">
        <title>Shewanella sp. YLB-06 whole genomic sequence.</title>
        <authorList>
            <person name="Yu L."/>
        </authorList>
    </citation>
    <scope>NUCLEOTIDE SEQUENCE [LARGE SCALE GENOMIC DNA]</scope>
    <source>
        <strain evidence="1 2">YLB-06</strain>
    </source>
</reference>
<keyword evidence="2" id="KW-1185">Reference proteome</keyword>
<proteinExistence type="predicted"/>
<dbReference type="EMBL" id="CP041614">
    <property type="protein sequence ID" value="QDO86605.1"/>
    <property type="molecule type" value="Genomic_DNA"/>
</dbReference>
<dbReference type="Proteomes" id="UP000315947">
    <property type="component" value="Chromosome"/>
</dbReference>
<organism evidence="1 2">
    <name type="scientific">Shewanella psychropiezotolerans</name>
    <dbReference type="NCBI Taxonomy" id="2593655"/>
    <lineage>
        <taxon>Bacteria</taxon>
        <taxon>Pseudomonadati</taxon>
        <taxon>Pseudomonadota</taxon>
        <taxon>Gammaproteobacteria</taxon>
        <taxon>Alteromonadales</taxon>
        <taxon>Shewanellaceae</taxon>
        <taxon>Shewanella</taxon>
    </lineage>
</organism>